<feature type="domain" description="Calcineurin-like phosphoesterase" evidence="4">
    <location>
        <begin position="164"/>
        <end position="321"/>
    </location>
</feature>
<reference evidence="5 6" key="1">
    <citation type="submission" date="2019-02" db="EMBL/GenBank/DDBJ databases">
        <title>Deep-cultivation of Planctomycetes and their phenomic and genomic characterization uncovers novel biology.</title>
        <authorList>
            <person name="Wiegand S."/>
            <person name="Jogler M."/>
            <person name="Boedeker C."/>
            <person name="Pinto D."/>
            <person name="Vollmers J."/>
            <person name="Rivas-Marin E."/>
            <person name="Kohn T."/>
            <person name="Peeters S.H."/>
            <person name="Heuer A."/>
            <person name="Rast P."/>
            <person name="Oberbeckmann S."/>
            <person name="Bunk B."/>
            <person name="Jeske O."/>
            <person name="Meyerdierks A."/>
            <person name="Storesund J.E."/>
            <person name="Kallscheuer N."/>
            <person name="Luecker S."/>
            <person name="Lage O.M."/>
            <person name="Pohl T."/>
            <person name="Merkel B.J."/>
            <person name="Hornburger P."/>
            <person name="Mueller R.-W."/>
            <person name="Bruemmer F."/>
            <person name="Labrenz M."/>
            <person name="Spormann A.M."/>
            <person name="Op den Camp H."/>
            <person name="Overmann J."/>
            <person name="Amann R."/>
            <person name="Jetten M.S.M."/>
            <person name="Mascher T."/>
            <person name="Medema M.H."/>
            <person name="Devos D.P."/>
            <person name="Kaster A.-K."/>
            <person name="Ovreas L."/>
            <person name="Rohde M."/>
            <person name="Galperin M.Y."/>
            <person name="Jogler C."/>
        </authorList>
    </citation>
    <scope>NUCLEOTIDE SEQUENCE [LARGE SCALE GENOMIC DNA]</scope>
    <source>
        <strain evidence="5 6">Pan189</strain>
    </source>
</reference>
<accession>A0A517R5D6</accession>
<dbReference type="InterPro" id="IPR004843">
    <property type="entry name" value="Calcineurin-like_PHP"/>
</dbReference>
<evidence type="ECO:0000256" key="1">
    <source>
        <dbReference type="ARBA" id="ARBA00022723"/>
    </source>
</evidence>
<protein>
    <submittedName>
        <fullName evidence="5">Putative metallophosphoesterase</fullName>
        <ecNumber evidence="5">3.1.-.-</ecNumber>
    </submittedName>
</protein>
<feature type="transmembrane region" description="Helical" evidence="3">
    <location>
        <begin position="6"/>
        <end position="27"/>
    </location>
</feature>
<name>A0A517R5D6_9PLAN</name>
<keyword evidence="3" id="KW-0472">Membrane</keyword>
<evidence type="ECO:0000256" key="3">
    <source>
        <dbReference type="SAM" id="Phobius"/>
    </source>
</evidence>
<evidence type="ECO:0000259" key="4">
    <source>
        <dbReference type="Pfam" id="PF00149"/>
    </source>
</evidence>
<dbReference type="KEGG" id="svp:Pan189_34840"/>
<dbReference type="EC" id="3.1.-.-" evidence="5"/>
<dbReference type="PANTHER" id="PTHR31302">
    <property type="entry name" value="TRANSMEMBRANE PROTEIN WITH METALLOPHOSPHOESTERASE DOMAIN-RELATED"/>
    <property type="match status" value="1"/>
</dbReference>
<dbReference type="InterPro" id="IPR029052">
    <property type="entry name" value="Metallo-depent_PP-like"/>
</dbReference>
<evidence type="ECO:0000256" key="2">
    <source>
        <dbReference type="ARBA" id="ARBA00022801"/>
    </source>
</evidence>
<evidence type="ECO:0000313" key="6">
    <source>
        <dbReference type="Proteomes" id="UP000317318"/>
    </source>
</evidence>
<evidence type="ECO:0000313" key="5">
    <source>
        <dbReference type="EMBL" id="QDT39082.1"/>
    </source>
</evidence>
<dbReference type="GO" id="GO:0009245">
    <property type="term" value="P:lipid A biosynthetic process"/>
    <property type="evidence" value="ECO:0007669"/>
    <property type="project" value="TreeGrafter"/>
</dbReference>
<dbReference type="InterPro" id="IPR051158">
    <property type="entry name" value="Metallophosphoesterase_sf"/>
</dbReference>
<dbReference type="PANTHER" id="PTHR31302:SF31">
    <property type="entry name" value="PHOSPHODIESTERASE YAEI"/>
    <property type="match status" value="1"/>
</dbReference>
<dbReference type="AlphaFoldDB" id="A0A517R5D6"/>
<dbReference type="GO" id="GO:0008758">
    <property type="term" value="F:UDP-2,3-diacylglucosamine hydrolase activity"/>
    <property type="evidence" value="ECO:0007669"/>
    <property type="project" value="TreeGrafter"/>
</dbReference>
<dbReference type="OrthoDB" id="9780884at2"/>
<feature type="transmembrane region" description="Helical" evidence="3">
    <location>
        <begin position="39"/>
        <end position="58"/>
    </location>
</feature>
<dbReference type="GO" id="GO:0046872">
    <property type="term" value="F:metal ion binding"/>
    <property type="evidence" value="ECO:0007669"/>
    <property type="project" value="UniProtKB-KW"/>
</dbReference>
<keyword evidence="1" id="KW-0479">Metal-binding</keyword>
<proteinExistence type="predicted"/>
<dbReference type="Gene3D" id="3.60.21.10">
    <property type="match status" value="1"/>
</dbReference>
<sequence length="382" mass="42178">MYLLSIPILLLLAIGHAAFLAACINRYQGFAHRGLADKLGILIHFAAMFGVPIAFLILERPWEPEFASRFAARPSPFWTAYAGFCIGGLVSLAIGSLRNVTRSRPRAVVDEQQELVVPPPPSLGEEPTGIMGRIARLPGNESRTFEVLERTLAIRNLPKAFDGLRIVQLSDSHFLGGIDLAFFEAVCERVRLLAPDLLVFTGDLIDDLDRLDWLPKTFGRLEAPLGRYFILGNHDWRKGPQAVRESFERVGWTNVAGRVVTIDHNGSAIAIGGDERPWMGEIPPIGDTAAEFRLLLAHTPDRIGFAQRSRVDLMLAGHNHGGQIRFPILGPIYSPSRFGTRYSGGCYEIGRTLMCVSRGLSGQIPLRYGCPPELSAYKLQPE</sequence>
<dbReference type="Pfam" id="PF00149">
    <property type="entry name" value="Metallophos"/>
    <property type="match status" value="1"/>
</dbReference>
<keyword evidence="6" id="KW-1185">Reference proteome</keyword>
<gene>
    <name evidence="5" type="ORF">Pan189_34840</name>
</gene>
<keyword evidence="3" id="KW-1133">Transmembrane helix</keyword>
<feature type="transmembrane region" description="Helical" evidence="3">
    <location>
        <begin position="78"/>
        <end position="97"/>
    </location>
</feature>
<dbReference type="EMBL" id="CP036268">
    <property type="protein sequence ID" value="QDT39082.1"/>
    <property type="molecule type" value="Genomic_DNA"/>
</dbReference>
<organism evidence="5 6">
    <name type="scientific">Stratiformator vulcanicus</name>
    <dbReference type="NCBI Taxonomy" id="2527980"/>
    <lineage>
        <taxon>Bacteria</taxon>
        <taxon>Pseudomonadati</taxon>
        <taxon>Planctomycetota</taxon>
        <taxon>Planctomycetia</taxon>
        <taxon>Planctomycetales</taxon>
        <taxon>Planctomycetaceae</taxon>
        <taxon>Stratiformator</taxon>
    </lineage>
</organism>
<keyword evidence="3" id="KW-0812">Transmembrane</keyword>
<dbReference type="RefSeq" id="WP_145365258.1">
    <property type="nucleotide sequence ID" value="NZ_CP036268.1"/>
</dbReference>
<dbReference type="GO" id="GO:0016020">
    <property type="term" value="C:membrane"/>
    <property type="evidence" value="ECO:0007669"/>
    <property type="project" value="GOC"/>
</dbReference>
<keyword evidence="2 5" id="KW-0378">Hydrolase</keyword>
<dbReference type="SUPFAM" id="SSF56300">
    <property type="entry name" value="Metallo-dependent phosphatases"/>
    <property type="match status" value="1"/>
</dbReference>
<dbReference type="Proteomes" id="UP000317318">
    <property type="component" value="Chromosome"/>
</dbReference>